<dbReference type="PANTHER" id="PTHR43479:SF11">
    <property type="entry name" value="ACREF_ENVCD OPERON REPRESSOR-RELATED"/>
    <property type="match status" value="1"/>
</dbReference>
<dbReference type="PANTHER" id="PTHR43479">
    <property type="entry name" value="ACREF/ENVCD OPERON REPRESSOR-RELATED"/>
    <property type="match status" value="1"/>
</dbReference>
<keyword evidence="5" id="KW-1185">Reference proteome</keyword>
<comment type="caution">
    <text evidence="4">The sequence shown here is derived from an EMBL/GenBank/DDBJ whole genome shotgun (WGS) entry which is preliminary data.</text>
</comment>
<evidence type="ECO:0000313" key="5">
    <source>
        <dbReference type="Proteomes" id="UP000029692"/>
    </source>
</evidence>
<dbReference type="STRING" id="1480694.DC28_06910"/>
<feature type="domain" description="HTH tetR-type" evidence="3">
    <location>
        <begin position="12"/>
        <end position="72"/>
    </location>
</feature>
<dbReference type="SUPFAM" id="SSF46689">
    <property type="entry name" value="Homeodomain-like"/>
    <property type="match status" value="1"/>
</dbReference>
<dbReference type="Pfam" id="PF00440">
    <property type="entry name" value="TetR_N"/>
    <property type="match status" value="1"/>
</dbReference>
<evidence type="ECO:0000259" key="3">
    <source>
        <dbReference type="PROSITE" id="PS50977"/>
    </source>
</evidence>
<evidence type="ECO:0000256" key="2">
    <source>
        <dbReference type="PROSITE-ProRule" id="PRU00335"/>
    </source>
</evidence>
<keyword evidence="1 2" id="KW-0238">DNA-binding</keyword>
<dbReference type="EMBL" id="JNUP01000052">
    <property type="protein sequence ID" value="KGE72398.1"/>
    <property type="molecule type" value="Genomic_DNA"/>
</dbReference>
<protein>
    <recommendedName>
        <fullName evidence="3">HTH tetR-type domain-containing protein</fullName>
    </recommendedName>
</protein>
<name>A0A098QY99_9SPIO</name>
<feature type="DNA-binding region" description="H-T-H motif" evidence="2">
    <location>
        <begin position="35"/>
        <end position="54"/>
    </location>
</feature>
<evidence type="ECO:0000256" key="1">
    <source>
        <dbReference type="ARBA" id="ARBA00023125"/>
    </source>
</evidence>
<dbReference type="GO" id="GO:0003677">
    <property type="term" value="F:DNA binding"/>
    <property type="evidence" value="ECO:0007669"/>
    <property type="project" value="UniProtKB-UniRule"/>
</dbReference>
<dbReference type="RefSeq" id="WP_037547144.1">
    <property type="nucleotide sequence ID" value="NZ_JNUP01000052.1"/>
</dbReference>
<gene>
    <name evidence="4" type="ORF">DC28_06910</name>
</gene>
<reference evidence="4 5" key="1">
    <citation type="submission" date="2014-05" db="EMBL/GenBank/DDBJ databases">
        <title>De novo Genome Sequence of Spirocheata sp.</title>
        <authorList>
            <person name="Shivani Y."/>
            <person name="Subhash Y."/>
            <person name="Tushar L."/>
            <person name="Sasikala C."/>
            <person name="Ramana C.V."/>
        </authorList>
    </citation>
    <scope>NUCLEOTIDE SEQUENCE [LARGE SCALE GENOMIC DNA]</scope>
    <source>
        <strain evidence="4 5">JC230</strain>
    </source>
</reference>
<proteinExistence type="predicted"/>
<dbReference type="Gene3D" id="1.10.357.10">
    <property type="entry name" value="Tetracycline Repressor, domain 2"/>
    <property type="match status" value="1"/>
</dbReference>
<sequence length="201" mass="23132">MQKNDRKTLKSDLVRKAFAETAKAIIVKEGYEGVSIRRIAEQTGYTYATIYNHFRGIDELLWLVRDLLIREIIQYMEIHGPKEVSGINDVRASFVTYAAYFTAKPQVFRFFYFRKLDPQEKPQGAGEYASALEAKVHGTFAFLQQSEQFTSEEIPMLIKILITSIHGMLTLALSENDTLSITDIPSEIDGMFRYLFENPRK</sequence>
<dbReference type="InterPro" id="IPR009057">
    <property type="entry name" value="Homeodomain-like_sf"/>
</dbReference>
<dbReference type="PROSITE" id="PS50977">
    <property type="entry name" value="HTH_TETR_2"/>
    <property type="match status" value="1"/>
</dbReference>
<dbReference type="AlphaFoldDB" id="A0A098QY99"/>
<accession>A0A098QY99</accession>
<evidence type="ECO:0000313" key="4">
    <source>
        <dbReference type="EMBL" id="KGE72398.1"/>
    </source>
</evidence>
<organism evidence="4 5">
    <name type="scientific">Spirochaeta lutea</name>
    <dbReference type="NCBI Taxonomy" id="1480694"/>
    <lineage>
        <taxon>Bacteria</taxon>
        <taxon>Pseudomonadati</taxon>
        <taxon>Spirochaetota</taxon>
        <taxon>Spirochaetia</taxon>
        <taxon>Spirochaetales</taxon>
        <taxon>Spirochaetaceae</taxon>
        <taxon>Spirochaeta</taxon>
    </lineage>
</organism>
<dbReference type="InterPro" id="IPR050624">
    <property type="entry name" value="HTH-type_Tx_Regulator"/>
</dbReference>
<dbReference type="eggNOG" id="COG1309">
    <property type="taxonomic scope" value="Bacteria"/>
</dbReference>
<dbReference type="InterPro" id="IPR001647">
    <property type="entry name" value="HTH_TetR"/>
</dbReference>
<dbReference type="Proteomes" id="UP000029692">
    <property type="component" value="Unassembled WGS sequence"/>
</dbReference>